<feature type="region of interest" description="Disordered" evidence="1">
    <location>
        <begin position="25"/>
        <end position="49"/>
    </location>
</feature>
<name>A0A5N6SQ79_ASPPS</name>
<organism evidence="3 4">
    <name type="scientific">Aspergillus pseudotamarii</name>
    <dbReference type="NCBI Taxonomy" id="132259"/>
    <lineage>
        <taxon>Eukaryota</taxon>
        <taxon>Fungi</taxon>
        <taxon>Dikarya</taxon>
        <taxon>Ascomycota</taxon>
        <taxon>Pezizomycotina</taxon>
        <taxon>Eurotiomycetes</taxon>
        <taxon>Eurotiomycetidae</taxon>
        <taxon>Eurotiales</taxon>
        <taxon>Aspergillaceae</taxon>
        <taxon>Aspergillus</taxon>
        <taxon>Aspergillus subgen. Circumdati</taxon>
    </lineage>
</organism>
<gene>
    <name evidence="3" type="ORF">BDV38DRAFT_284397</name>
</gene>
<evidence type="ECO:0000256" key="2">
    <source>
        <dbReference type="SAM" id="SignalP"/>
    </source>
</evidence>
<accession>A0A5N6SQ79</accession>
<keyword evidence="2" id="KW-0732">Signal</keyword>
<dbReference type="AlphaFoldDB" id="A0A5N6SQ79"/>
<keyword evidence="4" id="KW-1185">Reference proteome</keyword>
<evidence type="ECO:0000313" key="3">
    <source>
        <dbReference type="EMBL" id="KAE8135920.1"/>
    </source>
</evidence>
<evidence type="ECO:0000256" key="1">
    <source>
        <dbReference type="SAM" id="MobiDB-lite"/>
    </source>
</evidence>
<proteinExistence type="predicted"/>
<dbReference type="RefSeq" id="XP_031911983.1">
    <property type="nucleotide sequence ID" value="XM_032060255.1"/>
</dbReference>
<feature type="signal peptide" evidence="2">
    <location>
        <begin position="1"/>
        <end position="16"/>
    </location>
</feature>
<dbReference type="GeneID" id="43644465"/>
<feature type="chain" id="PRO_5024932970" evidence="2">
    <location>
        <begin position="17"/>
        <end position="70"/>
    </location>
</feature>
<protein>
    <submittedName>
        <fullName evidence="3">Uncharacterized protein</fullName>
    </submittedName>
</protein>
<dbReference type="Proteomes" id="UP000325672">
    <property type="component" value="Unassembled WGS sequence"/>
</dbReference>
<dbReference type="OrthoDB" id="4350470at2759"/>
<reference evidence="3 4" key="1">
    <citation type="submission" date="2019-04" db="EMBL/GenBank/DDBJ databases">
        <title>Friends and foes A comparative genomics study of 23 Aspergillus species from section Flavi.</title>
        <authorList>
            <consortium name="DOE Joint Genome Institute"/>
            <person name="Kjaerbolling I."/>
            <person name="Vesth T."/>
            <person name="Frisvad J.C."/>
            <person name="Nybo J.L."/>
            <person name="Theobald S."/>
            <person name="Kildgaard S."/>
            <person name="Isbrandt T."/>
            <person name="Kuo A."/>
            <person name="Sato A."/>
            <person name="Lyhne E.K."/>
            <person name="Kogle M.E."/>
            <person name="Wiebenga A."/>
            <person name="Kun R.S."/>
            <person name="Lubbers R.J."/>
            <person name="Makela M.R."/>
            <person name="Barry K."/>
            <person name="Chovatia M."/>
            <person name="Clum A."/>
            <person name="Daum C."/>
            <person name="Haridas S."/>
            <person name="He G."/>
            <person name="LaButti K."/>
            <person name="Lipzen A."/>
            <person name="Mondo S."/>
            <person name="Riley R."/>
            <person name="Salamov A."/>
            <person name="Simmons B.A."/>
            <person name="Magnuson J.K."/>
            <person name="Henrissat B."/>
            <person name="Mortensen U.H."/>
            <person name="Larsen T.O."/>
            <person name="Devries R.P."/>
            <person name="Grigoriev I.V."/>
            <person name="Machida M."/>
            <person name="Baker S.E."/>
            <person name="Andersen M.R."/>
        </authorList>
    </citation>
    <scope>NUCLEOTIDE SEQUENCE [LARGE SCALE GENOMIC DNA]</scope>
    <source>
        <strain evidence="3 4">CBS 117625</strain>
    </source>
</reference>
<dbReference type="EMBL" id="ML743588">
    <property type="protein sequence ID" value="KAE8135920.1"/>
    <property type="molecule type" value="Genomic_DNA"/>
</dbReference>
<evidence type="ECO:0000313" key="4">
    <source>
        <dbReference type="Proteomes" id="UP000325672"/>
    </source>
</evidence>
<sequence>MRFIYLLLALPSLCLAAPTSAHASPRDLNTFAGNEHQGYESNGEHQVSERDVDDIECGGHQAYKRDFDGC</sequence>